<keyword evidence="6 7" id="KW-0472">Membrane</keyword>
<feature type="transmembrane region" description="Helical" evidence="7">
    <location>
        <begin position="6"/>
        <end position="24"/>
    </location>
</feature>
<feature type="domain" description="ABC transmembrane type-1" evidence="8">
    <location>
        <begin position="45"/>
        <end position="244"/>
    </location>
</feature>
<evidence type="ECO:0000256" key="5">
    <source>
        <dbReference type="ARBA" id="ARBA00022989"/>
    </source>
</evidence>
<comment type="subcellular location">
    <subcellularLocation>
        <location evidence="1 7">Cell membrane</location>
        <topology evidence="1 7">Multi-pass membrane protein</topology>
    </subcellularLocation>
</comment>
<name>A0ABY6Z5L1_9BACL</name>
<accession>A0ABY6Z5L1</accession>
<feature type="transmembrane region" description="Helical" evidence="7">
    <location>
        <begin position="226"/>
        <end position="247"/>
    </location>
</feature>
<reference evidence="9" key="1">
    <citation type="submission" date="2022-08" db="EMBL/GenBank/DDBJ databases">
        <title>Alicyclobacillus dauci DSM2870, complete genome.</title>
        <authorList>
            <person name="Wang Q."/>
            <person name="Cai R."/>
            <person name="Wang Z."/>
        </authorList>
    </citation>
    <scope>NUCLEOTIDE SEQUENCE</scope>
    <source>
        <strain evidence="9">DSM 28700</strain>
    </source>
</reference>
<evidence type="ECO:0000256" key="6">
    <source>
        <dbReference type="ARBA" id="ARBA00023136"/>
    </source>
</evidence>
<feature type="transmembrane region" description="Helical" evidence="7">
    <location>
        <begin position="45"/>
        <end position="68"/>
    </location>
</feature>
<protein>
    <submittedName>
        <fullName evidence="9">ABC transporter permease subunit</fullName>
    </submittedName>
</protein>
<dbReference type="EMBL" id="CP104064">
    <property type="protein sequence ID" value="WAH38172.1"/>
    <property type="molecule type" value="Genomic_DNA"/>
</dbReference>
<feature type="transmembrane region" description="Helical" evidence="7">
    <location>
        <begin position="113"/>
        <end position="135"/>
    </location>
</feature>
<evidence type="ECO:0000259" key="8">
    <source>
        <dbReference type="PROSITE" id="PS50928"/>
    </source>
</evidence>
<feature type="transmembrane region" description="Helical" evidence="7">
    <location>
        <begin position="80"/>
        <end position="101"/>
    </location>
</feature>
<dbReference type="RefSeq" id="WP_268045733.1">
    <property type="nucleotide sequence ID" value="NZ_CP104064.1"/>
</dbReference>
<evidence type="ECO:0000256" key="2">
    <source>
        <dbReference type="ARBA" id="ARBA00022448"/>
    </source>
</evidence>
<dbReference type="PANTHER" id="PTHR30183:SF3">
    <property type="entry name" value="MOLYBDENUM TRANSPORT SYSTEM PERMEASE PROTEIN MODB"/>
    <property type="match status" value="1"/>
</dbReference>
<dbReference type="Pfam" id="PF00528">
    <property type="entry name" value="BPD_transp_1"/>
    <property type="match status" value="1"/>
</dbReference>
<dbReference type="SUPFAM" id="SSF161098">
    <property type="entry name" value="MetI-like"/>
    <property type="match status" value="1"/>
</dbReference>
<keyword evidence="10" id="KW-1185">Reference proteome</keyword>
<evidence type="ECO:0000256" key="4">
    <source>
        <dbReference type="ARBA" id="ARBA00022692"/>
    </source>
</evidence>
<comment type="similarity">
    <text evidence="7">Belongs to the binding-protein-dependent transport system permease family.</text>
</comment>
<dbReference type="InterPro" id="IPR000515">
    <property type="entry name" value="MetI-like"/>
</dbReference>
<dbReference type="Proteomes" id="UP001164803">
    <property type="component" value="Chromosome"/>
</dbReference>
<dbReference type="Gene3D" id="1.10.3720.10">
    <property type="entry name" value="MetI-like"/>
    <property type="match status" value="1"/>
</dbReference>
<dbReference type="PROSITE" id="PS50928">
    <property type="entry name" value="ABC_TM1"/>
    <property type="match status" value="1"/>
</dbReference>
<keyword evidence="2 7" id="KW-0813">Transport</keyword>
<dbReference type="PANTHER" id="PTHR30183">
    <property type="entry name" value="MOLYBDENUM TRANSPORT SYSTEM PERMEASE PROTEIN MODB"/>
    <property type="match status" value="1"/>
</dbReference>
<dbReference type="InterPro" id="IPR035906">
    <property type="entry name" value="MetI-like_sf"/>
</dbReference>
<evidence type="ECO:0000256" key="3">
    <source>
        <dbReference type="ARBA" id="ARBA00022475"/>
    </source>
</evidence>
<organism evidence="9 10">
    <name type="scientific">Alicyclobacillus dauci</name>
    <dbReference type="NCBI Taxonomy" id="1475485"/>
    <lineage>
        <taxon>Bacteria</taxon>
        <taxon>Bacillati</taxon>
        <taxon>Bacillota</taxon>
        <taxon>Bacilli</taxon>
        <taxon>Bacillales</taxon>
        <taxon>Alicyclobacillaceae</taxon>
        <taxon>Alicyclobacillus</taxon>
    </lineage>
</organism>
<gene>
    <name evidence="9" type="ORF">NZD86_06715</name>
</gene>
<keyword evidence="3" id="KW-1003">Cell membrane</keyword>
<sequence>MPTLLVVAAAIPIIYIVAPLLHILTNTDWSHAEQLLADTDFQGALFTSVTAACCSTLAAVVLGLPTAYYLSVTSFFGKPVIEGLLLLPLVLPPVVGGMSLLSTFGPDTALGSLFAGLGLPLTNSILGVVIAQFYITSPFVILSAKAGFDEVPRELKEAVQIDGGGTWHIFWNICIPSCRSAIAAGTALTFARAIGEFGATMIVAYHPYTIPVDIWVAFTSGGLDTIVPITAVITLFTASVTIIGAIGRRFISRTIHMGGKLGR</sequence>
<evidence type="ECO:0000256" key="1">
    <source>
        <dbReference type="ARBA" id="ARBA00004651"/>
    </source>
</evidence>
<evidence type="ECO:0000313" key="10">
    <source>
        <dbReference type="Proteomes" id="UP001164803"/>
    </source>
</evidence>
<keyword evidence="5 7" id="KW-1133">Transmembrane helix</keyword>
<evidence type="ECO:0000313" key="9">
    <source>
        <dbReference type="EMBL" id="WAH38172.1"/>
    </source>
</evidence>
<proteinExistence type="inferred from homology"/>
<keyword evidence="4 7" id="KW-0812">Transmembrane</keyword>
<evidence type="ECO:0000256" key="7">
    <source>
        <dbReference type="RuleBase" id="RU363032"/>
    </source>
</evidence>
<dbReference type="CDD" id="cd06261">
    <property type="entry name" value="TM_PBP2"/>
    <property type="match status" value="1"/>
</dbReference>